<accession>A0L6C2</accession>
<dbReference type="RefSeq" id="WP_011712672.1">
    <property type="nucleotide sequence ID" value="NC_008576.1"/>
</dbReference>
<sequence length="523" mass="59147">MFPKQCIRLRVPPERANSLHQHPLLGMAQGQGGIKKRVLRFYDTPQWSLRQAGLELLVHNKGAGWRQRLLRVTARGRLGLEKWRGETLVRHDLAGERLELLRMLRDPAAAASFATLDAGTLGHRLTVRVQQRQLRLSRGAGRSVTLLEEAGEIVDAGGTTPFHDLVIMADDDASELGYEIALSLLHTLQGGLLFVAAEERSMAQAWPQPVTDEPAWPRLPSMPAVDMAEAYYLLNHALLHALYDELPQILHGRSDKPYARQRNGVALLEALALLNQWLPPLAHAQGVELWQKLVEQLQDREGWGLFLEALLEPYAENLDESFTTAPWLHRSQRYGQQGQQQLAQLCHGVAFAQALLGLGLWLARRGWLRRQDEQQPMEPLNHWLRQRLEENSGPMLAALRAGKADGLRRSWQQWLLLKLFGALFEQISVSSSHEVALDLSLMEYGIYQEALERVLQSGRFVQQVAPLAERFKQVAVEADGATRADFEAWWQRVLRQQQGLFAQSMAELELSAGFWVEHWGEGV</sequence>
<dbReference type="AlphaFoldDB" id="A0L6C2"/>
<keyword evidence="2" id="KW-1185">Reference proteome</keyword>
<protein>
    <submittedName>
        <fullName evidence="1">Uncharacterized protein</fullName>
    </submittedName>
</protein>
<gene>
    <name evidence="1" type="ordered locus">Mmc1_0997</name>
</gene>
<reference evidence="1 2" key="2">
    <citation type="journal article" date="2012" name="Int. J. Syst. Evol. Microbiol.">
        <title>Magnetococcus marinus gen. nov., sp. nov., a marine, magnetotactic bacterium that represents a novel lineage (Magnetococcaceae fam. nov.; Magnetococcales ord. nov.) at the base of the Alphaproteobacteria.</title>
        <authorList>
            <person name="Bazylinski D.A."/>
            <person name="Williams T.J."/>
            <person name="Lefevre C.T."/>
            <person name="Berg R.J."/>
            <person name="Zhang C.L."/>
            <person name="Bowser S.S."/>
            <person name="Dean A.J."/>
            <person name="Beveridge T.J."/>
        </authorList>
    </citation>
    <scope>NUCLEOTIDE SEQUENCE [LARGE SCALE GENOMIC DNA]</scope>
    <source>
        <strain evidence="2">ATCC BAA-1437 / JCM 17883 / MC-1</strain>
    </source>
</reference>
<reference evidence="2" key="1">
    <citation type="journal article" date="2009" name="Appl. Environ. Microbiol.">
        <title>Complete genome sequence of the chemolithoautotrophic marine magnetotactic coccus strain MC-1.</title>
        <authorList>
            <person name="Schubbe S."/>
            <person name="Williams T.J."/>
            <person name="Xie G."/>
            <person name="Kiss H.E."/>
            <person name="Brettin T.S."/>
            <person name="Martinez D."/>
            <person name="Ross C.A."/>
            <person name="Schuler D."/>
            <person name="Cox B.L."/>
            <person name="Nealson K.H."/>
            <person name="Bazylinski D.A."/>
        </authorList>
    </citation>
    <scope>NUCLEOTIDE SEQUENCE [LARGE SCALE GENOMIC DNA]</scope>
    <source>
        <strain evidence="2">ATCC BAA-1437 / JCM 17883 / MC-1</strain>
    </source>
</reference>
<dbReference type="HOGENOM" id="CLU_520541_0_0_5"/>
<dbReference type="Proteomes" id="UP000002586">
    <property type="component" value="Chromosome"/>
</dbReference>
<dbReference type="EMBL" id="CP000471">
    <property type="protein sequence ID" value="ABK43515.1"/>
    <property type="molecule type" value="Genomic_DNA"/>
</dbReference>
<dbReference type="KEGG" id="mgm:Mmc1_0997"/>
<organism evidence="1 2">
    <name type="scientific">Magnetococcus marinus (strain ATCC BAA-1437 / JCM 17883 / MC-1)</name>
    <dbReference type="NCBI Taxonomy" id="156889"/>
    <lineage>
        <taxon>Bacteria</taxon>
        <taxon>Pseudomonadati</taxon>
        <taxon>Pseudomonadota</taxon>
        <taxon>Magnetococcia</taxon>
        <taxon>Magnetococcales</taxon>
        <taxon>Magnetococcaceae</taxon>
        <taxon>Magnetococcus</taxon>
    </lineage>
</organism>
<name>A0L6C2_MAGMM</name>
<dbReference type="STRING" id="156889.Mmc1_0997"/>
<evidence type="ECO:0000313" key="2">
    <source>
        <dbReference type="Proteomes" id="UP000002586"/>
    </source>
</evidence>
<proteinExistence type="predicted"/>
<dbReference type="eggNOG" id="COG3025">
    <property type="taxonomic scope" value="Bacteria"/>
</dbReference>
<evidence type="ECO:0000313" key="1">
    <source>
        <dbReference type="EMBL" id="ABK43515.1"/>
    </source>
</evidence>